<keyword evidence="2" id="KW-0551">Lipid droplet</keyword>
<dbReference type="InterPro" id="IPR013154">
    <property type="entry name" value="ADH-like_N"/>
</dbReference>
<evidence type="ECO:0000256" key="2">
    <source>
        <dbReference type="ARBA" id="ARBA00022677"/>
    </source>
</evidence>
<dbReference type="SMART" id="SM00829">
    <property type="entry name" value="PKS_ER"/>
    <property type="match status" value="1"/>
</dbReference>
<dbReference type="Gene3D" id="3.40.50.720">
    <property type="entry name" value="NAD(P)-binding Rossmann-like Domain"/>
    <property type="match status" value="1"/>
</dbReference>
<evidence type="ECO:0000313" key="6">
    <source>
        <dbReference type="Proteomes" id="UP000769157"/>
    </source>
</evidence>
<reference evidence="5" key="2">
    <citation type="submission" date="2021-01" db="EMBL/GenBank/DDBJ databases">
        <authorList>
            <person name="Schikora-Tamarit M.A."/>
        </authorList>
    </citation>
    <scope>NUCLEOTIDE SEQUENCE</scope>
    <source>
        <strain evidence="5">CBS6075</strain>
    </source>
</reference>
<keyword evidence="6" id="KW-1185">Reference proteome</keyword>
<dbReference type="GO" id="GO:0016491">
    <property type="term" value="F:oxidoreductase activity"/>
    <property type="evidence" value="ECO:0007669"/>
    <property type="project" value="InterPro"/>
</dbReference>
<evidence type="ECO:0000256" key="3">
    <source>
        <dbReference type="ARBA" id="ARBA00038249"/>
    </source>
</evidence>
<gene>
    <name evidence="5" type="ORF">OGAPHI_006247</name>
</gene>
<dbReference type="InterPro" id="IPR020843">
    <property type="entry name" value="ER"/>
</dbReference>
<protein>
    <recommendedName>
        <fullName evidence="4">Enoyl reductase (ER) domain-containing protein</fullName>
    </recommendedName>
</protein>
<dbReference type="PANTHER" id="PTHR11695">
    <property type="entry name" value="ALCOHOL DEHYDROGENASE RELATED"/>
    <property type="match status" value="1"/>
</dbReference>
<name>A0A9P8NZE4_9ASCO</name>
<dbReference type="SUPFAM" id="SSF51735">
    <property type="entry name" value="NAD(P)-binding Rossmann-fold domains"/>
    <property type="match status" value="1"/>
</dbReference>
<dbReference type="SUPFAM" id="SSF50129">
    <property type="entry name" value="GroES-like"/>
    <property type="match status" value="1"/>
</dbReference>
<comment type="subcellular location">
    <subcellularLocation>
        <location evidence="1">Lipid droplet</location>
    </subcellularLocation>
</comment>
<reference evidence="5" key="1">
    <citation type="journal article" date="2021" name="Open Biol.">
        <title>Shared evolutionary footprints suggest mitochondrial oxidative damage underlies multiple complex I losses in fungi.</title>
        <authorList>
            <person name="Schikora-Tamarit M.A."/>
            <person name="Marcet-Houben M."/>
            <person name="Nosek J."/>
            <person name="Gabaldon T."/>
        </authorList>
    </citation>
    <scope>NUCLEOTIDE SEQUENCE</scope>
    <source>
        <strain evidence="5">CBS6075</strain>
    </source>
</reference>
<comment type="similarity">
    <text evidence="3">Belongs to the YIM1 family.</text>
</comment>
<feature type="domain" description="Enoyl reductase (ER)" evidence="4">
    <location>
        <begin position="34"/>
        <end position="361"/>
    </location>
</feature>
<dbReference type="AlphaFoldDB" id="A0A9P8NZE4"/>
<dbReference type="InterPro" id="IPR011032">
    <property type="entry name" value="GroES-like_sf"/>
</dbReference>
<evidence type="ECO:0000256" key="1">
    <source>
        <dbReference type="ARBA" id="ARBA00004502"/>
    </source>
</evidence>
<accession>A0A9P8NZE4</accession>
<dbReference type="PANTHER" id="PTHR11695:SF294">
    <property type="entry name" value="RETICULON-4-INTERACTING PROTEIN 1, MITOCHONDRIAL"/>
    <property type="match status" value="1"/>
</dbReference>
<comment type="caution">
    <text evidence="5">The sequence shown here is derived from an EMBL/GenBank/DDBJ whole genome shotgun (WGS) entry which is preliminary data.</text>
</comment>
<dbReference type="EMBL" id="JAEUBE010000414">
    <property type="protein sequence ID" value="KAH3662066.1"/>
    <property type="molecule type" value="Genomic_DNA"/>
</dbReference>
<dbReference type="GO" id="GO:0005739">
    <property type="term" value="C:mitochondrion"/>
    <property type="evidence" value="ECO:0007669"/>
    <property type="project" value="TreeGrafter"/>
</dbReference>
<dbReference type="InterPro" id="IPR050700">
    <property type="entry name" value="YIM1/Zinc_Alcohol_DH_Fams"/>
</dbReference>
<evidence type="ECO:0000259" key="4">
    <source>
        <dbReference type="SMART" id="SM00829"/>
    </source>
</evidence>
<dbReference type="Pfam" id="PF08240">
    <property type="entry name" value="ADH_N"/>
    <property type="match status" value="1"/>
</dbReference>
<organism evidence="5 6">
    <name type="scientific">Ogataea philodendri</name>
    <dbReference type="NCBI Taxonomy" id="1378263"/>
    <lineage>
        <taxon>Eukaryota</taxon>
        <taxon>Fungi</taxon>
        <taxon>Dikarya</taxon>
        <taxon>Ascomycota</taxon>
        <taxon>Saccharomycotina</taxon>
        <taxon>Pichiomycetes</taxon>
        <taxon>Pichiales</taxon>
        <taxon>Pichiaceae</taxon>
        <taxon>Ogataea</taxon>
    </lineage>
</organism>
<dbReference type="InterPro" id="IPR036291">
    <property type="entry name" value="NAD(P)-bd_dom_sf"/>
</dbReference>
<dbReference type="Gene3D" id="3.90.180.10">
    <property type="entry name" value="Medium-chain alcohol dehydrogenases, catalytic domain"/>
    <property type="match status" value="1"/>
</dbReference>
<dbReference type="Pfam" id="PF13602">
    <property type="entry name" value="ADH_zinc_N_2"/>
    <property type="match status" value="1"/>
</dbReference>
<dbReference type="RefSeq" id="XP_046059170.1">
    <property type="nucleotide sequence ID" value="XM_046207514.1"/>
</dbReference>
<dbReference type="GO" id="GO:0005811">
    <property type="term" value="C:lipid droplet"/>
    <property type="evidence" value="ECO:0007669"/>
    <property type="project" value="UniProtKB-SubCell"/>
</dbReference>
<proteinExistence type="inferred from homology"/>
<dbReference type="GeneID" id="70238211"/>
<sequence>MSASPIVNNKLTVHKLSYYNYTSPLEFREVELKGYSETSFLGPTQILIKTKASSLNPVDVILYQLTPTWLKKDVLKGFGSDYAGEVLQTGSEVKDYKEGDRVYGDLLKPFGPNGAFSDYLVLDVTKEDKIGKIPDNLSYQEAAALPIAFGTAYELITKNHNVKGANVIVFGAGTSVGTYGVEIAKYLGAKTVLATCSPKSAAKAKEYGADVIVDYTKGAEHEYKEITEFVKKNGKFDLIFDSCRDPVFMGRLKDVLKTRKEGGKYVQVFGSTTMDYRTVTVASNLPTKGIMRELVASRLPFSKYEFISASISDGGDFIKAVADLSASNKLKIPIDSVFKPKDYKKALDKFYSGSFKGKLVFDFE</sequence>
<evidence type="ECO:0000313" key="5">
    <source>
        <dbReference type="EMBL" id="KAH3662066.1"/>
    </source>
</evidence>
<dbReference type="Proteomes" id="UP000769157">
    <property type="component" value="Unassembled WGS sequence"/>
</dbReference>
<dbReference type="OrthoDB" id="3509362at2759"/>